<dbReference type="PANTHER" id="PTHR32089">
    <property type="entry name" value="METHYL-ACCEPTING CHEMOTAXIS PROTEIN MCPB"/>
    <property type="match status" value="1"/>
</dbReference>
<evidence type="ECO:0000259" key="3">
    <source>
        <dbReference type="PROSITE" id="PS50111"/>
    </source>
</evidence>
<dbReference type="SMART" id="SM00283">
    <property type="entry name" value="MA"/>
    <property type="match status" value="1"/>
</dbReference>
<reference evidence="4 5" key="1">
    <citation type="submission" date="2024-04" db="EMBL/GenBank/DDBJ databases">
        <title>Genome sequencing and metabolic network reconstruction of aminoacids and betaine degradation by Anoxynatronum sibiricum.</title>
        <authorList>
            <person name="Detkova E.N."/>
            <person name="Boltjanskaja Y.V."/>
            <person name="Mardanov A.V."/>
            <person name="Kevbrin V."/>
        </authorList>
    </citation>
    <scope>NUCLEOTIDE SEQUENCE [LARGE SCALE GENOMIC DNA]</scope>
    <source>
        <strain evidence="4 5">Z-7981</strain>
    </source>
</reference>
<dbReference type="Gene3D" id="3.10.580.10">
    <property type="entry name" value="CBS-domain"/>
    <property type="match status" value="1"/>
</dbReference>
<evidence type="ECO:0000313" key="5">
    <source>
        <dbReference type="Proteomes" id="UP001407405"/>
    </source>
</evidence>
<dbReference type="RefSeq" id="WP_343184385.1">
    <property type="nucleotide sequence ID" value="NZ_JBCITM010000001.1"/>
</dbReference>
<sequence length="385" mass="43718">MSQLLKQQVADYCQQCPVIEPGIKVEKAVTLYQESTECLVVAVGQQPVGILLRERLFSMLSTRYGPFLYQQKPVERVMLRQMLQVDYNTTLEQLLVMIEEAVGDFGETILIMNDRGIQGILKLESLFNLLTQIQHEEADHQMAVIQENVREVTLISHAVQKMTTSMIHYEQTGHVMKEVAHGGQQALEDLLNHIRLIEKVVQRQMDQVEVLQQQMQQISPLVAGIKRIATQTNLLSLNASIEAARAGVHGAGFQVVALEVRQLSEQVDASVKQIEAYMESTLLESNLTRQQVTKGRQEVEAATALVKGIDTQFYRLFQLSHTMGEEMSTVAEIIREAGIKMSWLENSMNRMEDQVRTNQQRLFRIEKIKNDHTNLADTEETRCVG</sequence>
<gene>
    <name evidence="4" type="ORF">AAIG11_00825</name>
</gene>
<name>A0ABU9VPI5_9CLOT</name>
<keyword evidence="5" id="KW-1185">Reference proteome</keyword>
<dbReference type="EMBL" id="JBCITM010000001">
    <property type="protein sequence ID" value="MEN1759002.1"/>
    <property type="molecule type" value="Genomic_DNA"/>
</dbReference>
<protein>
    <submittedName>
        <fullName evidence="4">Methyl-accepting chemotaxis protein</fullName>
    </submittedName>
</protein>
<dbReference type="InterPro" id="IPR004089">
    <property type="entry name" value="MCPsignal_dom"/>
</dbReference>
<dbReference type="SUPFAM" id="SSF58104">
    <property type="entry name" value="Methyl-accepting chemotaxis protein (MCP) signaling domain"/>
    <property type="match status" value="1"/>
</dbReference>
<accession>A0ABU9VPI5</accession>
<dbReference type="PANTHER" id="PTHR32089:SF112">
    <property type="entry name" value="LYSOZYME-LIKE PROTEIN-RELATED"/>
    <property type="match status" value="1"/>
</dbReference>
<organism evidence="4 5">
    <name type="scientific">Anoxynatronum sibiricum</name>
    <dbReference type="NCBI Taxonomy" id="210623"/>
    <lineage>
        <taxon>Bacteria</taxon>
        <taxon>Bacillati</taxon>
        <taxon>Bacillota</taxon>
        <taxon>Clostridia</taxon>
        <taxon>Eubacteriales</taxon>
        <taxon>Clostridiaceae</taxon>
        <taxon>Anoxynatronum</taxon>
    </lineage>
</organism>
<feature type="domain" description="Methyl-accepting transducer" evidence="3">
    <location>
        <begin position="136"/>
        <end position="352"/>
    </location>
</feature>
<proteinExistence type="predicted"/>
<dbReference type="SUPFAM" id="SSF54631">
    <property type="entry name" value="CBS-domain pair"/>
    <property type="match status" value="1"/>
</dbReference>
<dbReference type="Gene3D" id="1.10.287.950">
    <property type="entry name" value="Methyl-accepting chemotaxis protein"/>
    <property type="match status" value="1"/>
</dbReference>
<evidence type="ECO:0000313" key="4">
    <source>
        <dbReference type="EMBL" id="MEN1759002.1"/>
    </source>
</evidence>
<dbReference type="PROSITE" id="PS50111">
    <property type="entry name" value="CHEMOTAXIS_TRANSDUC_2"/>
    <property type="match status" value="1"/>
</dbReference>
<dbReference type="Pfam" id="PF00015">
    <property type="entry name" value="MCPsignal"/>
    <property type="match status" value="1"/>
</dbReference>
<evidence type="ECO:0000256" key="2">
    <source>
        <dbReference type="PROSITE-ProRule" id="PRU00284"/>
    </source>
</evidence>
<comment type="caution">
    <text evidence="4">The sequence shown here is derived from an EMBL/GenBank/DDBJ whole genome shotgun (WGS) entry which is preliminary data.</text>
</comment>
<dbReference type="Proteomes" id="UP001407405">
    <property type="component" value="Unassembled WGS sequence"/>
</dbReference>
<keyword evidence="1 2" id="KW-0807">Transducer</keyword>
<evidence type="ECO:0000256" key="1">
    <source>
        <dbReference type="ARBA" id="ARBA00023224"/>
    </source>
</evidence>
<dbReference type="InterPro" id="IPR046342">
    <property type="entry name" value="CBS_dom_sf"/>
</dbReference>